<reference evidence="4" key="1">
    <citation type="submission" date="2010-05" db="EMBL/GenBank/DDBJ databases">
        <title>The genome sequence of Magnaporthe poae strain ATCC 64411.</title>
        <authorList>
            <person name="Ma L.-J."/>
            <person name="Dead R."/>
            <person name="Young S."/>
            <person name="Zeng Q."/>
            <person name="Koehrsen M."/>
            <person name="Alvarado L."/>
            <person name="Berlin A."/>
            <person name="Chapman S.B."/>
            <person name="Chen Z."/>
            <person name="Freedman E."/>
            <person name="Gellesch M."/>
            <person name="Goldberg J."/>
            <person name="Griggs A."/>
            <person name="Gujja S."/>
            <person name="Heilman E.R."/>
            <person name="Heiman D."/>
            <person name="Hepburn T."/>
            <person name="Howarth C."/>
            <person name="Jen D."/>
            <person name="Larson L."/>
            <person name="Mehta T."/>
            <person name="Neiman D."/>
            <person name="Pearson M."/>
            <person name="Roberts A."/>
            <person name="Saif S."/>
            <person name="Shea T."/>
            <person name="Shenoy N."/>
            <person name="Sisk P."/>
            <person name="Stolte C."/>
            <person name="Sykes S."/>
            <person name="Walk T."/>
            <person name="White J."/>
            <person name="Yandava C."/>
            <person name="Haas B."/>
            <person name="Nusbaum C."/>
            <person name="Birren B."/>
        </authorList>
    </citation>
    <scope>NUCLEOTIDE SEQUENCE [LARGE SCALE GENOMIC DNA]</scope>
    <source>
        <strain evidence="4">ATCC 64411 / 73-15</strain>
    </source>
</reference>
<evidence type="ECO:0000313" key="4">
    <source>
        <dbReference type="Proteomes" id="UP000011715"/>
    </source>
</evidence>
<evidence type="ECO:0000313" key="3">
    <source>
        <dbReference type="EnsemblFungi" id="MAPG_05603T0"/>
    </source>
</evidence>
<evidence type="ECO:0000256" key="1">
    <source>
        <dbReference type="SAM" id="MobiDB-lite"/>
    </source>
</evidence>
<name>A0A0C4DZU5_MAGP6</name>
<protein>
    <submittedName>
        <fullName evidence="2 3">Uncharacterized protein</fullName>
    </submittedName>
</protein>
<reference evidence="3" key="5">
    <citation type="submission" date="2015-06" db="UniProtKB">
        <authorList>
            <consortium name="EnsemblFungi"/>
        </authorList>
    </citation>
    <scope>IDENTIFICATION</scope>
    <source>
        <strain evidence="3">ATCC 64411</strain>
    </source>
</reference>
<dbReference type="EMBL" id="ADBL01001336">
    <property type="status" value="NOT_ANNOTATED_CDS"/>
    <property type="molecule type" value="Genomic_DNA"/>
</dbReference>
<dbReference type="Proteomes" id="UP000011715">
    <property type="component" value="Unassembled WGS sequence"/>
</dbReference>
<evidence type="ECO:0000313" key="2">
    <source>
        <dbReference type="EMBL" id="KLU86591.1"/>
    </source>
</evidence>
<accession>A0A0C4DZU5</accession>
<keyword evidence="4" id="KW-1185">Reference proteome</keyword>
<gene>
    <name evidence="2" type="ORF">MAPG_05603</name>
</gene>
<organism evidence="3 4">
    <name type="scientific">Magnaporthiopsis poae (strain ATCC 64411 / 73-15)</name>
    <name type="common">Kentucky bluegrass fungus</name>
    <name type="synonym">Magnaporthe poae</name>
    <dbReference type="NCBI Taxonomy" id="644358"/>
    <lineage>
        <taxon>Eukaryota</taxon>
        <taxon>Fungi</taxon>
        <taxon>Dikarya</taxon>
        <taxon>Ascomycota</taxon>
        <taxon>Pezizomycotina</taxon>
        <taxon>Sordariomycetes</taxon>
        <taxon>Sordariomycetidae</taxon>
        <taxon>Magnaporthales</taxon>
        <taxon>Magnaporthaceae</taxon>
        <taxon>Magnaporthiopsis</taxon>
    </lineage>
</organism>
<feature type="compositionally biased region" description="Gly residues" evidence="1">
    <location>
        <begin position="22"/>
        <end position="34"/>
    </location>
</feature>
<feature type="region of interest" description="Disordered" evidence="1">
    <location>
        <begin position="22"/>
        <end position="42"/>
    </location>
</feature>
<reference evidence="3" key="4">
    <citation type="journal article" date="2015" name="G3 (Bethesda)">
        <title>Genome sequences of three phytopathogenic species of the Magnaporthaceae family of fungi.</title>
        <authorList>
            <person name="Okagaki L.H."/>
            <person name="Nunes C.C."/>
            <person name="Sailsbery J."/>
            <person name="Clay B."/>
            <person name="Brown D."/>
            <person name="John T."/>
            <person name="Oh Y."/>
            <person name="Young N."/>
            <person name="Fitzgerald M."/>
            <person name="Haas B.J."/>
            <person name="Zeng Q."/>
            <person name="Young S."/>
            <person name="Adiconis X."/>
            <person name="Fan L."/>
            <person name="Levin J.Z."/>
            <person name="Mitchell T.K."/>
            <person name="Okubara P.A."/>
            <person name="Farman M.L."/>
            <person name="Kohn L.M."/>
            <person name="Birren B."/>
            <person name="Ma L.-J."/>
            <person name="Dean R.A."/>
        </authorList>
    </citation>
    <scope>NUCLEOTIDE SEQUENCE</scope>
    <source>
        <strain evidence="3">ATCC 64411 / 73-15</strain>
    </source>
</reference>
<dbReference type="EnsemblFungi" id="MAPG_05603T0">
    <property type="protein sequence ID" value="MAPG_05603T0"/>
    <property type="gene ID" value="MAPG_05603"/>
</dbReference>
<proteinExistence type="predicted"/>
<dbReference type="AlphaFoldDB" id="A0A0C4DZU5"/>
<reference evidence="2" key="3">
    <citation type="submission" date="2011-03" db="EMBL/GenBank/DDBJ databases">
        <title>Annotation of Magnaporthe poae ATCC 64411.</title>
        <authorList>
            <person name="Ma L.-J."/>
            <person name="Dead R."/>
            <person name="Young S.K."/>
            <person name="Zeng Q."/>
            <person name="Gargeya S."/>
            <person name="Fitzgerald M."/>
            <person name="Haas B."/>
            <person name="Abouelleil A."/>
            <person name="Alvarado L."/>
            <person name="Arachchi H.M."/>
            <person name="Berlin A."/>
            <person name="Brown A."/>
            <person name="Chapman S.B."/>
            <person name="Chen Z."/>
            <person name="Dunbar C."/>
            <person name="Freedman E."/>
            <person name="Gearin G."/>
            <person name="Gellesch M."/>
            <person name="Goldberg J."/>
            <person name="Griggs A."/>
            <person name="Gujja S."/>
            <person name="Heiman D."/>
            <person name="Howarth C."/>
            <person name="Larson L."/>
            <person name="Lui A."/>
            <person name="MacDonald P.J.P."/>
            <person name="Mehta T."/>
            <person name="Montmayeur A."/>
            <person name="Murphy C."/>
            <person name="Neiman D."/>
            <person name="Pearson M."/>
            <person name="Priest M."/>
            <person name="Roberts A."/>
            <person name="Saif S."/>
            <person name="Shea T."/>
            <person name="Shenoy N."/>
            <person name="Sisk P."/>
            <person name="Stolte C."/>
            <person name="Sykes S."/>
            <person name="Yandava C."/>
            <person name="Wortman J."/>
            <person name="Nusbaum C."/>
            <person name="Birren B."/>
        </authorList>
    </citation>
    <scope>NUCLEOTIDE SEQUENCE</scope>
    <source>
        <strain evidence="2">ATCC 64411</strain>
    </source>
</reference>
<dbReference type="VEuPathDB" id="FungiDB:MAPG_05603"/>
<sequence>MAKEARRVQIWAKKDSFKQRGFGAGTQSGFGGKRFSGHGCERRYTRDSQDAVVIKLDNEMEAVGSWLPRLWQQRPSRRPAP</sequence>
<reference evidence="2" key="2">
    <citation type="submission" date="2010-05" db="EMBL/GenBank/DDBJ databases">
        <title>The Genome Sequence of Magnaporthe poae strain ATCC 64411.</title>
        <authorList>
            <consortium name="The Broad Institute Genome Sequencing Platform"/>
            <consortium name="Broad Institute Genome Sequencing Center for Infectious Disease"/>
            <person name="Ma L.-J."/>
            <person name="Dead R."/>
            <person name="Young S."/>
            <person name="Zeng Q."/>
            <person name="Koehrsen M."/>
            <person name="Alvarado L."/>
            <person name="Berlin A."/>
            <person name="Chapman S.B."/>
            <person name="Chen Z."/>
            <person name="Freedman E."/>
            <person name="Gellesch M."/>
            <person name="Goldberg J."/>
            <person name="Griggs A."/>
            <person name="Gujja S."/>
            <person name="Heilman E.R."/>
            <person name="Heiman D."/>
            <person name="Hepburn T."/>
            <person name="Howarth C."/>
            <person name="Jen D."/>
            <person name="Larson L."/>
            <person name="Mehta T."/>
            <person name="Neiman D."/>
            <person name="Pearson M."/>
            <person name="Roberts A."/>
            <person name="Saif S."/>
            <person name="Shea T."/>
            <person name="Shenoy N."/>
            <person name="Sisk P."/>
            <person name="Stolte C."/>
            <person name="Sykes S."/>
            <person name="Walk T."/>
            <person name="White J."/>
            <person name="Yandava C."/>
            <person name="Haas B."/>
            <person name="Nusbaum C."/>
            <person name="Birren B."/>
        </authorList>
    </citation>
    <scope>NUCLEOTIDE SEQUENCE</scope>
    <source>
        <strain evidence="2">ATCC 64411</strain>
    </source>
</reference>
<dbReference type="EMBL" id="GL876969">
    <property type="protein sequence ID" value="KLU86591.1"/>
    <property type="molecule type" value="Genomic_DNA"/>
</dbReference>